<reference evidence="2 3" key="1">
    <citation type="submission" date="2024-01" db="EMBL/GenBank/DDBJ databases">
        <title>Genome assemblies of Stephania.</title>
        <authorList>
            <person name="Yang L."/>
        </authorList>
    </citation>
    <scope>NUCLEOTIDE SEQUENCE [LARGE SCALE GENOMIC DNA]</scope>
    <source>
        <strain evidence="2">QJT</strain>
        <tissue evidence="2">Leaf</tissue>
    </source>
</reference>
<evidence type="ECO:0000256" key="1">
    <source>
        <dbReference type="SAM" id="MobiDB-lite"/>
    </source>
</evidence>
<protein>
    <submittedName>
        <fullName evidence="2">Uncharacterized protein</fullName>
    </submittedName>
</protein>
<evidence type="ECO:0000313" key="3">
    <source>
        <dbReference type="Proteomes" id="UP001417504"/>
    </source>
</evidence>
<name>A0AAP0FAF5_9MAGN</name>
<dbReference type="EMBL" id="JBBNAE010000008">
    <property type="protein sequence ID" value="KAK9103614.1"/>
    <property type="molecule type" value="Genomic_DNA"/>
</dbReference>
<sequence>MSRDVREALRLAGQGPVSPGRSQEAELGHGGVAFDHTSLPLPYFGTSLGPTAATVGRSSPSSAVPLLF</sequence>
<comment type="caution">
    <text evidence="2">The sequence shown here is derived from an EMBL/GenBank/DDBJ whole genome shotgun (WGS) entry which is preliminary data.</text>
</comment>
<keyword evidence="3" id="KW-1185">Reference proteome</keyword>
<organism evidence="2 3">
    <name type="scientific">Stephania japonica</name>
    <dbReference type="NCBI Taxonomy" id="461633"/>
    <lineage>
        <taxon>Eukaryota</taxon>
        <taxon>Viridiplantae</taxon>
        <taxon>Streptophyta</taxon>
        <taxon>Embryophyta</taxon>
        <taxon>Tracheophyta</taxon>
        <taxon>Spermatophyta</taxon>
        <taxon>Magnoliopsida</taxon>
        <taxon>Ranunculales</taxon>
        <taxon>Menispermaceae</taxon>
        <taxon>Menispermoideae</taxon>
        <taxon>Cissampelideae</taxon>
        <taxon>Stephania</taxon>
    </lineage>
</organism>
<accession>A0AAP0FAF5</accession>
<dbReference type="Proteomes" id="UP001417504">
    <property type="component" value="Unassembled WGS sequence"/>
</dbReference>
<evidence type="ECO:0000313" key="2">
    <source>
        <dbReference type="EMBL" id="KAK9103614.1"/>
    </source>
</evidence>
<dbReference type="AlphaFoldDB" id="A0AAP0FAF5"/>
<gene>
    <name evidence="2" type="ORF">Sjap_020868</name>
</gene>
<proteinExistence type="predicted"/>
<feature type="region of interest" description="Disordered" evidence="1">
    <location>
        <begin position="1"/>
        <end position="30"/>
    </location>
</feature>